<feature type="domain" description="Laminin EGF-like" evidence="14">
    <location>
        <begin position="631"/>
        <end position="679"/>
    </location>
</feature>
<dbReference type="InterPro" id="IPR056863">
    <property type="entry name" value="LMN_ATRN_NET-like_EGF"/>
</dbReference>
<dbReference type="PROSITE" id="PS50027">
    <property type="entry name" value="EGF_LAM_2"/>
    <property type="match status" value="12"/>
</dbReference>
<feature type="disulfide bond" evidence="13">
    <location>
        <begin position="890"/>
        <end position="907"/>
    </location>
</feature>
<dbReference type="PROSITE" id="PS01248">
    <property type="entry name" value="EGF_LAM_1"/>
    <property type="match status" value="5"/>
</dbReference>
<feature type="domain" description="Laminin EGF-like" evidence="14">
    <location>
        <begin position="840"/>
        <end position="887"/>
    </location>
</feature>
<reference evidence="17" key="1">
    <citation type="submission" date="2021-06" db="EMBL/GenBank/DDBJ databases">
        <authorList>
            <person name="Hodson N. C."/>
            <person name="Mongue J. A."/>
            <person name="Jaron S. K."/>
        </authorList>
    </citation>
    <scope>NUCLEOTIDE SEQUENCE</scope>
</reference>
<dbReference type="Proteomes" id="UP000708208">
    <property type="component" value="Unassembled WGS sequence"/>
</dbReference>
<feature type="disulfide bond" evidence="13">
    <location>
        <begin position="1078"/>
        <end position="1090"/>
    </location>
</feature>
<dbReference type="Pfam" id="PF00052">
    <property type="entry name" value="Laminin_B"/>
    <property type="match status" value="2"/>
</dbReference>
<feature type="disulfide bond" evidence="13">
    <location>
        <begin position="314"/>
        <end position="323"/>
    </location>
</feature>
<dbReference type="SMART" id="SM00281">
    <property type="entry name" value="LamB"/>
    <property type="match status" value="1"/>
</dbReference>
<feature type="disulfide bond" evidence="13">
    <location>
        <begin position="357"/>
        <end position="366"/>
    </location>
</feature>
<evidence type="ECO:0000256" key="13">
    <source>
        <dbReference type="PROSITE-ProRule" id="PRU00460"/>
    </source>
</evidence>
<dbReference type="GO" id="GO:0048731">
    <property type="term" value="P:system development"/>
    <property type="evidence" value="ECO:0007669"/>
    <property type="project" value="UniProtKB-ARBA"/>
</dbReference>
<keyword evidence="5" id="KW-0732">Signal</keyword>
<dbReference type="SMART" id="SM00136">
    <property type="entry name" value="LamNT"/>
    <property type="match status" value="1"/>
</dbReference>
<protein>
    <recommendedName>
        <fullName evidence="19">Laminin subunit alpha</fullName>
    </recommendedName>
</protein>
<dbReference type="PANTHER" id="PTHR10574">
    <property type="entry name" value="NETRIN/LAMININ-RELATED"/>
    <property type="match status" value="1"/>
</dbReference>
<evidence type="ECO:0000256" key="7">
    <source>
        <dbReference type="ARBA" id="ARBA00022869"/>
    </source>
</evidence>
<feature type="disulfide bond" evidence="13">
    <location>
        <begin position="765"/>
        <end position="774"/>
    </location>
</feature>
<feature type="domain" description="Laminin N-terminal" evidence="16">
    <location>
        <begin position="1"/>
        <end position="154"/>
    </location>
</feature>
<evidence type="ECO:0000256" key="12">
    <source>
        <dbReference type="ARBA" id="ARBA00023292"/>
    </source>
</evidence>
<evidence type="ECO:0000313" key="18">
    <source>
        <dbReference type="Proteomes" id="UP000708208"/>
    </source>
</evidence>
<keyword evidence="12 13" id="KW-0424">Laminin EGF-like domain</keyword>
<evidence type="ECO:0000256" key="10">
    <source>
        <dbReference type="ARBA" id="ARBA00023180"/>
    </source>
</evidence>
<feature type="disulfide bond" evidence="13">
    <location>
        <begin position="814"/>
        <end position="823"/>
    </location>
</feature>
<gene>
    <name evidence="17" type="ORF">AFUS01_LOCUS40577</name>
</gene>
<dbReference type="InterPro" id="IPR002049">
    <property type="entry name" value="LE_dom"/>
</dbReference>
<dbReference type="InterPro" id="IPR050440">
    <property type="entry name" value="Laminin/Netrin_ECM"/>
</dbReference>
<dbReference type="FunFam" id="2.10.25.10:FF:000090">
    <property type="entry name" value="laminin subunit alpha"/>
    <property type="match status" value="2"/>
</dbReference>
<feature type="domain" description="Laminin EGF-like" evidence="14">
    <location>
        <begin position="737"/>
        <end position="792"/>
    </location>
</feature>
<feature type="non-terminal residue" evidence="17">
    <location>
        <position position="1"/>
    </location>
</feature>
<feature type="domain" description="Laminin EGF-like" evidence="14">
    <location>
        <begin position="937"/>
        <end position="985"/>
    </location>
</feature>
<feature type="domain" description="Laminin EGF-like" evidence="14">
    <location>
        <begin position="1078"/>
        <end position="1135"/>
    </location>
</feature>
<evidence type="ECO:0000259" key="14">
    <source>
        <dbReference type="PROSITE" id="PS50027"/>
    </source>
</evidence>
<feature type="disulfide bond" evidence="13">
    <location>
        <begin position="1106"/>
        <end position="1115"/>
    </location>
</feature>
<evidence type="ECO:0000313" key="17">
    <source>
        <dbReference type="EMBL" id="CAG7830798.1"/>
    </source>
</evidence>
<dbReference type="PROSITE" id="PS51115">
    <property type="entry name" value="LAMININ_IVA"/>
    <property type="match status" value="2"/>
</dbReference>
<evidence type="ECO:0000256" key="1">
    <source>
        <dbReference type="ARBA" id="ARBA00004302"/>
    </source>
</evidence>
<feature type="disulfide bond" evidence="13">
    <location>
        <begin position="909"/>
        <end position="918"/>
    </location>
</feature>
<feature type="domain" description="Laminin EGF-like" evidence="14">
    <location>
        <begin position="1032"/>
        <end position="1077"/>
    </location>
</feature>
<feature type="disulfide bond" evidence="13">
    <location>
        <begin position="707"/>
        <end position="716"/>
    </location>
</feature>
<dbReference type="Pfam" id="PF00055">
    <property type="entry name" value="Laminin_N"/>
    <property type="match status" value="1"/>
</dbReference>
<comment type="caution">
    <text evidence="17">The sequence shown here is derived from an EMBL/GenBank/DDBJ whole genome shotgun (WGS) entry which is preliminary data.</text>
</comment>
<feature type="disulfide bond" evidence="13">
    <location>
        <begin position="795"/>
        <end position="812"/>
    </location>
</feature>
<evidence type="ECO:0000256" key="3">
    <source>
        <dbReference type="ARBA" id="ARBA00022525"/>
    </source>
</evidence>
<feature type="disulfide bond" evidence="13">
    <location>
        <begin position="840"/>
        <end position="852"/>
    </location>
</feature>
<feature type="disulfide bond" evidence="13">
    <location>
        <begin position="842"/>
        <end position="859"/>
    </location>
</feature>
<dbReference type="EMBL" id="CAJVCH010557650">
    <property type="protein sequence ID" value="CAG7830798.1"/>
    <property type="molecule type" value="Genomic_DNA"/>
</dbReference>
<feature type="disulfide bond" evidence="13">
    <location>
        <begin position="888"/>
        <end position="900"/>
    </location>
</feature>
<keyword evidence="8" id="KW-0175">Coiled coil</keyword>
<evidence type="ECO:0000256" key="6">
    <source>
        <dbReference type="ARBA" id="ARBA00022737"/>
    </source>
</evidence>
<evidence type="ECO:0000256" key="4">
    <source>
        <dbReference type="ARBA" id="ARBA00022530"/>
    </source>
</evidence>
<keyword evidence="4" id="KW-0272">Extracellular matrix</keyword>
<proteinExistence type="predicted"/>
<keyword evidence="18" id="KW-1185">Reference proteome</keyword>
<feature type="disulfide bond" evidence="13">
    <location>
        <begin position="1005"/>
        <end position="1014"/>
    </location>
</feature>
<evidence type="ECO:0000256" key="5">
    <source>
        <dbReference type="ARBA" id="ARBA00022729"/>
    </source>
</evidence>
<dbReference type="PROSITE" id="PS51117">
    <property type="entry name" value="LAMININ_NTER"/>
    <property type="match status" value="1"/>
</dbReference>
<feature type="domain" description="Laminin IV type A" evidence="15">
    <location>
        <begin position="407"/>
        <end position="597"/>
    </location>
</feature>
<keyword evidence="7" id="KW-0084">Basement membrane</keyword>
<feature type="domain" description="Laminin EGF-like" evidence="14">
    <location>
        <begin position="284"/>
        <end position="338"/>
    </location>
</feature>
<dbReference type="InterPro" id="IPR000742">
    <property type="entry name" value="EGF"/>
</dbReference>
<dbReference type="SMART" id="SM00180">
    <property type="entry name" value="EGF_Lam"/>
    <property type="match status" value="14"/>
</dbReference>
<evidence type="ECO:0008006" key="19">
    <source>
        <dbReference type="Google" id="ProtNLM"/>
    </source>
</evidence>
<feature type="domain" description="Laminin EGF-like" evidence="14">
    <location>
        <begin position="680"/>
        <end position="736"/>
    </location>
</feature>
<sequence length="1295" mass="141222">VYQVAYIIIKAAISPRPGNWILERSRDGVDFLPWQYFAISDDDCWTRYGITAKPGKPSYTDDDEVICTSYFSKITPFEGGEIHTSLINGRPGAESMSEKLTKFTMARYIRLRLQKIRTLHGDLMTLGGSGSHSWDKSVMRRYFYSIKDIAIGGSCVCFGHARECIIGEDGTSPTARCMCQHNTCGDNCDVCCPLFNQYQWGAGNSTDSAACEQCQCYGHAESCVYDPMVHEKQLSINTFGTYDGGGVCLDCKAHTTGVNCEKCMEGFYRPKGVALDDPVPCVKCNCSSLGSVGYCVPSQTEATTLGKEPGDCLCKDGFAGRNCDRCALGYKGYPHCEPCPCNLAGIVNLNCKGDCVCKENVEGTLCNTCKKGYFNLDRGNADGCTQCFCHGVATECVSSNFPIVQINATEKWFVTDLHGTKVLPAQKIGDVHSVANEDFASFNEYYWTVESVFAGKRIHSYGLNVTFRVSWVQVRGDTSGRPIPEFNVIVQSANAMLAFGHQFYDGTNATISVILNENNCFVLPDVDNNVIERLDRRVPCTRYDVMEGLSDIKRILLRAKYHTDQIEGMLHYALFATADPNAEILTGDNKAATSVEVCSCPPGYTGTSCENCGYSYRKSSKDSWLNECIKCDCHGHSPSCDFEGNCDGCDHNTTGSRCEACIDGFYGDATTESANSCKPCECPLAVASNNFSPTCEMSGNSYVCTACPTGYTGPYCERCANGWYGNPTQEGDSCKPCNCNSELFDSEKLANANICDHLTGECLVCPKNTVGWNCDECLTGYFGDPLNGTCIPCGCNELGSLNANCDLETGQCYCKEYFEGKHCNVCIEGHGSPKEGCPLCDCNPLGSSSHNCDVVTGQCSCKSGIGGRYCNKCLDLHFGFGFSGCAPCGCDTEGSDSPLCDLNSGQCHCLPSVEGRRCEVCSPGHWNLGSGNGCEPCSCDELGSSHNNSCDFITGQCFCKPGVGGLLCDHCKDKYYGFSHAGCQECDPCDKSGHACDPESGRCVCPPNTEGDACEKCQVGFWGYSQNGCAECNCSQQGSSTPQCSVETGKCNCLPGYEGDKCDVCKFGFFNYPTCTPCECDSSGTKEVYCNQDGICSCSEEGHCQCKGRVTGNKCDRCTDGSYGLDQTNPEGCMPCFCFHRTNRCSQGYFKWQRLGMLNTQKLVVRRTLTGRGQAFLPYIVGQERCYVNLALPTDRHIAIKPGQKDNQLRSINSLIVIPDTAETIFIEEDISFGAPLYWQLPHIFLGDKVLSYNGYLRFRIGSTSTSSLFPPNVLASYPLVQIQRNAKLIIEYYP</sequence>
<comment type="caution">
    <text evidence="13">Lacks conserved residue(s) required for the propagation of feature annotation.</text>
</comment>
<dbReference type="FunFam" id="2.10.25.10:FF:000135">
    <property type="entry name" value="Laminin subunit beta 4"/>
    <property type="match status" value="1"/>
</dbReference>
<dbReference type="CDD" id="cd00055">
    <property type="entry name" value="EGF_Lam"/>
    <property type="match status" value="11"/>
</dbReference>
<dbReference type="GO" id="GO:0009887">
    <property type="term" value="P:animal organ morphogenesis"/>
    <property type="evidence" value="ECO:0007669"/>
    <property type="project" value="TreeGrafter"/>
</dbReference>
<dbReference type="SMART" id="SM00181">
    <property type="entry name" value="EGF"/>
    <property type="match status" value="8"/>
</dbReference>
<feature type="domain" description="Laminin EGF-like" evidence="14">
    <location>
        <begin position="793"/>
        <end position="839"/>
    </location>
</feature>
<dbReference type="FunFam" id="2.10.25.10:FF:000188">
    <property type="entry name" value="Laminin subunit gamma 2"/>
    <property type="match status" value="1"/>
</dbReference>
<evidence type="ECO:0000256" key="2">
    <source>
        <dbReference type="ARBA" id="ARBA00004316"/>
    </source>
</evidence>
<feature type="disulfide bond" evidence="13">
    <location>
        <begin position="339"/>
        <end position="351"/>
    </location>
</feature>
<keyword evidence="10" id="KW-0325">Glycoprotein</keyword>
<evidence type="ECO:0000256" key="9">
    <source>
        <dbReference type="ARBA" id="ARBA00023157"/>
    </source>
</evidence>
<feature type="disulfide bond" evidence="13">
    <location>
        <begin position="959"/>
        <end position="968"/>
    </location>
</feature>
<feature type="domain" description="Laminin IV type A" evidence="15">
    <location>
        <begin position="1182"/>
        <end position="1295"/>
    </location>
</feature>
<feature type="disulfide bond" evidence="13">
    <location>
        <begin position="793"/>
        <end position="805"/>
    </location>
</feature>
<evidence type="ECO:0000256" key="8">
    <source>
        <dbReference type="ARBA" id="ARBA00023054"/>
    </source>
</evidence>
<dbReference type="FunFam" id="2.10.25.10:FF:000082">
    <property type="entry name" value="Laminin subunit alpha 1"/>
    <property type="match status" value="1"/>
</dbReference>
<dbReference type="Pfam" id="PF24973">
    <property type="entry name" value="EGF_LMN_ATRN"/>
    <property type="match status" value="1"/>
</dbReference>
<feature type="disulfide bond" evidence="13">
    <location>
        <begin position="861"/>
        <end position="870"/>
    </location>
</feature>
<keyword evidence="3" id="KW-0964">Secreted</keyword>
<accession>A0A8J2LFN9</accession>
<comment type="subcellular location">
    <subcellularLocation>
        <location evidence="2">Cell projection</location>
    </subcellularLocation>
    <subcellularLocation>
        <location evidence="1">Secreted</location>
        <location evidence="1">Extracellular space</location>
        <location evidence="1">Extracellular matrix</location>
        <location evidence="1">Basement membrane</location>
    </subcellularLocation>
</comment>
<feature type="domain" description="Laminin EGF-like" evidence="14">
    <location>
        <begin position="888"/>
        <end position="936"/>
    </location>
</feature>
<evidence type="ECO:0000259" key="15">
    <source>
        <dbReference type="PROSITE" id="PS51115"/>
    </source>
</evidence>
<organism evidence="17 18">
    <name type="scientific">Allacma fusca</name>
    <dbReference type="NCBI Taxonomy" id="39272"/>
    <lineage>
        <taxon>Eukaryota</taxon>
        <taxon>Metazoa</taxon>
        <taxon>Ecdysozoa</taxon>
        <taxon>Arthropoda</taxon>
        <taxon>Hexapoda</taxon>
        <taxon>Collembola</taxon>
        <taxon>Symphypleona</taxon>
        <taxon>Sminthuridae</taxon>
        <taxon>Allacma</taxon>
    </lineage>
</organism>
<dbReference type="PANTHER" id="PTHR10574:SF436">
    <property type="entry name" value="LAMININ SUBUNIT ALPHA-2"/>
    <property type="match status" value="1"/>
</dbReference>
<keyword evidence="6" id="KW-0677">Repeat</keyword>
<evidence type="ECO:0000256" key="11">
    <source>
        <dbReference type="ARBA" id="ARBA00023273"/>
    </source>
</evidence>
<feature type="disulfide bond" evidence="13">
    <location>
        <begin position="1032"/>
        <end position="1044"/>
    </location>
</feature>
<feature type="disulfide bond" evidence="13">
    <location>
        <begin position="1034"/>
        <end position="1051"/>
    </location>
</feature>
<dbReference type="GO" id="GO:0009888">
    <property type="term" value="P:tissue development"/>
    <property type="evidence" value="ECO:0007669"/>
    <property type="project" value="TreeGrafter"/>
</dbReference>
<dbReference type="FunFam" id="2.10.25.10:FF:000033">
    <property type="entry name" value="Laminin subunit alpha 2"/>
    <property type="match status" value="1"/>
</dbReference>
<dbReference type="FunFam" id="2.10.25.10:FF:000069">
    <property type="entry name" value="Laminin subunit alpha 1"/>
    <property type="match status" value="1"/>
</dbReference>
<dbReference type="GO" id="GO:0042995">
    <property type="term" value="C:cell projection"/>
    <property type="evidence" value="ECO:0007669"/>
    <property type="project" value="UniProtKB-SubCell"/>
</dbReference>
<dbReference type="InterPro" id="IPR008211">
    <property type="entry name" value="Laminin_N"/>
</dbReference>
<feature type="domain" description="Laminin EGF-like" evidence="14">
    <location>
        <begin position="339"/>
        <end position="386"/>
    </location>
</feature>
<feature type="disulfide bond" evidence="13">
    <location>
        <begin position="649"/>
        <end position="658"/>
    </location>
</feature>
<name>A0A8J2LFN9_9HEXA</name>
<dbReference type="GO" id="GO:0005604">
    <property type="term" value="C:basement membrane"/>
    <property type="evidence" value="ECO:0007669"/>
    <property type="project" value="UniProtKB-SubCell"/>
</dbReference>
<keyword evidence="9 13" id="KW-1015">Disulfide bond</keyword>
<evidence type="ECO:0000259" key="16">
    <source>
        <dbReference type="PROSITE" id="PS51117"/>
    </source>
</evidence>
<dbReference type="InterPro" id="IPR000034">
    <property type="entry name" value="Laminin_IV"/>
</dbReference>
<dbReference type="Pfam" id="PF00053">
    <property type="entry name" value="EGF_laminin"/>
    <property type="match status" value="12"/>
</dbReference>
<feature type="disulfide bond" evidence="13">
    <location>
        <begin position="1053"/>
        <end position="1062"/>
    </location>
</feature>
<keyword evidence="11" id="KW-0966">Cell projection</keyword>
<dbReference type="OrthoDB" id="8545473at2759"/>
<feature type="non-terminal residue" evidence="17">
    <location>
        <position position="1295"/>
    </location>
</feature>
<dbReference type="FunFam" id="2.10.25.10:FF:000224">
    <property type="entry name" value="Usherin"/>
    <property type="match status" value="1"/>
</dbReference>
<feature type="domain" description="Laminin EGF-like" evidence="14">
    <location>
        <begin position="986"/>
        <end position="1031"/>
    </location>
</feature>